<keyword evidence="3" id="KW-0479">Metal-binding</keyword>
<dbReference type="AlphaFoldDB" id="A0A222IVS8"/>
<feature type="binding site" evidence="3">
    <location>
        <position position="157"/>
    </location>
    <ligand>
        <name>a divalent metal cation</name>
        <dbReference type="ChEBI" id="CHEBI:60240"/>
    </ligand>
</feature>
<evidence type="ECO:0000256" key="1">
    <source>
        <dbReference type="ARBA" id="ARBA00008853"/>
    </source>
</evidence>
<feature type="active site" description="Proton donor/acceptor" evidence="2">
    <location>
        <position position="205"/>
    </location>
</feature>
<comment type="cofactor">
    <cofactor evidence="3">
        <name>Zn(2+)</name>
        <dbReference type="ChEBI" id="CHEBI:29105"/>
    </cofactor>
    <text evidence="3">Binds 1 divalent metal cation per subunit.</text>
</comment>
<evidence type="ECO:0000256" key="2">
    <source>
        <dbReference type="PIRSR" id="PIRSR605511-1"/>
    </source>
</evidence>
<evidence type="ECO:0000313" key="5">
    <source>
        <dbReference type="EMBL" id="MQW33678.1"/>
    </source>
</evidence>
<dbReference type="InterPro" id="IPR013658">
    <property type="entry name" value="SGL"/>
</dbReference>
<dbReference type="PANTHER" id="PTHR10907:SF47">
    <property type="entry name" value="REGUCALCIN"/>
    <property type="match status" value="1"/>
</dbReference>
<dbReference type="GO" id="GO:0004341">
    <property type="term" value="F:gluconolactonase activity"/>
    <property type="evidence" value="ECO:0007669"/>
    <property type="project" value="TreeGrafter"/>
</dbReference>
<gene>
    <name evidence="5" type="ORF">GHK53_12935</name>
</gene>
<dbReference type="PRINTS" id="PR01790">
    <property type="entry name" value="SMP30FAMILY"/>
</dbReference>
<dbReference type="Pfam" id="PF08450">
    <property type="entry name" value="SGL"/>
    <property type="match status" value="1"/>
</dbReference>
<dbReference type="EMBL" id="WISR01000126">
    <property type="protein sequence ID" value="MQW33678.1"/>
    <property type="molecule type" value="Genomic_DNA"/>
</dbReference>
<evidence type="ECO:0000259" key="4">
    <source>
        <dbReference type="Pfam" id="PF08450"/>
    </source>
</evidence>
<dbReference type="GO" id="GO:0005509">
    <property type="term" value="F:calcium ion binding"/>
    <property type="evidence" value="ECO:0007669"/>
    <property type="project" value="TreeGrafter"/>
</dbReference>
<feature type="binding site" evidence="3">
    <location>
        <position position="17"/>
    </location>
    <ligand>
        <name>a divalent metal cation</name>
        <dbReference type="ChEBI" id="CHEBI:60240"/>
    </ligand>
</feature>
<comment type="similarity">
    <text evidence="1">Belongs to the SMP-30/CGR1 family.</text>
</comment>
<dbReference type="RefSeq" id="WP_014990361.1">
    <property type="nucleotide sequence ID" value="NZ_CP009145.1"/>
</dbReference>
<evidence type="ECO:0000256" key="3">
    <source>
        <dbReference type="PIRSR" id="PIRSR605511-2"/>
    </source>
</evidence>
<feature type="domain" description="SMP-30/Gluconolactonase/LRE-like region" evidence="4">
    <location>
        <begin position="15"/>
        <end position="265"/>
    </location>
</feature>
<dbReference type="PANTHER" id="PTHR10907">
    <property type="entry name" value="REGUCALCIN"/>
    <property type="match status" value="1"/>
</dbReference>
<accession>A0A222IVS8</accession>
<dbReference type="InterPro" id="IPR011042">
    <property type="entry name" value="6-blade_b-propeller_TolB-like"/>
</dbReference>
<dbReference type="InterPro" id="IPR005511">
    <property type="entry name" value="SMP-30"/>
</dbReference>
<comment type="caution">
    <text evidence="5">The sequence shown here is derived from an EMBL/GenBank/DDBJ whole genome shotgun (WGS) entry which is preliminary data.</text>
</comment>
<dbReference type="Proteomes" id="UP000429484">
    <property type="component" value="Unassembled WGS sequence"/>
</dbReference>
<proteinExistence type="inferred from homology"/>
<dbReference type="GO" id="GO:0019853">
    <property type="term" value="P:L-ascorbic acid biosynthetic process"/>
    <property type="evidence" value="ECO:0007669"/>
    <property type="project" value="TreeGrafter"/>
</dbReference>
<organism evidence="5 6">
    <name type="scientific">Rhizobium meliloti</name>
    <name type="common">Ensifer meliloti</name>
    <name type="synonym">Sinorhizobium meliloti</name>
    <dbReference type="NCBI Taxonomy" id="382"/>
    <lineage>
        <taxon>Bacteria</taxon>
        <taxon>Pseudomonadati</taxon>
        <taxon>Pseudomonadota</taxon>
        <taxon>Alphaproteobacteria</taxon>
        <taxon>Hyphomicrobiales</taxon>
        <taxon>Rhizobiaceae</taxon>
        <taxon>Sinorhizobium/Ensifer group</taxon>
        <taxon>Sinorhizobium</taxon>
    </lineage>
</organism>
<dbReference type="KEGG" id="smer:DU99_25315"/>
<dbReference type="SUPFAM" id="SSF63829">
    <property type="entry name" value="Calcium-dependent phosphotriesterase"/>
    <property type="match status" value="1"/>
</dbReference>
<keyword evidence="3" id="KW-0862">Zinc</keyword>
<feature type="binding site" evidence="3">
    <location>
        <position position="99"/>
    </location>
    <ligand>
        <name>substrate</name>
    </ligand>
</feature>
<feature type="binding site" evidence="3">
    <location>
        <position position="101"/>
    </location>
    <ligand>
        <name>substrate</name>
    </ligand>
</feature>
<reference evidence="5 6" key="1">
    <citation type="journal article" date="2013" name="Genome Biol.">
        <title>Comparative genomics of the core and accessory genomes of 48 Sinorhizobium strains comprising five genospecies.</title>
        <authorList>
            <person name="Sugawara M."/>
            <person name="Epstein B."/>
            <person name="Badgley B.D."/>
            <person name="Unno T."/>
            <person name="Xu L."/>
            <person name="Reese J."/>
            <person name="Gyaneshwar P."/>
            <person name="Denny R."/>
            <person name="Mudge J."/>
            <person name="Bharti A.K."/>
            <person name="Farmer A.D."/>
            <person name="May G.D."/>
            <person name="Woodward J.E."/>
            <person name="Medigue C."/>
            <person name="Vallenet D."/>
            <person name="Lajus A."/>
            <person name="Rouy Z."/>
            <person name="Martinez-Vaz B."/>
            <person name="Tiffin P."/>
            <person name="Young N.D."/>
            <person name="Sadowsky M.J."/>
        </authorList>
    </citation>
    <scope>NUCLEOTIDE SEQUENCE [LARGE SCALE GENOMIC DNA]</scope>
    <source>
        <strain evidence="5 6">N6B1</strain>
    </source>
</reference>
<feature type="binding site" evidence="3">
    <location>
        <position position="205"/>
    </location>
    <ligand>
        <name>a divalent metal cation</name>
        <dbReference type="ChEBI" id="CHEBI:60240"/>
    </ligand>
</feature>
<evidence type="ECO:0000313" key="6">
    <source>
        <dbReference type="Proteomes" id="UP000429484"/>
    </source>
</evidence>
<protein>
    <submittedName>
        <fullName evidence="5">SMP-30/gluconolactonase/LRE family protein</fullName>
    </submittedName>
</protein>
<name>A0A222IVS8_RHIML</name>
<sequence>MSATVSLLLDAKDVVGESVLWSGDEKALYWVDIVRKRIHRLEPENGRHDTWPTPDFVTSIGMRKDGGFIVGLCRNVCLWTPDGPFEEFAVPEPDLPENRLNEGRVAPDGSFWVATMQSNLDAGGSPKDMDRQSGAVYRIDPTGHVSQLTPNEYGITNTMGWTRDNRFFFADTLANEIYVFDCDLAARRIDNRRTIVAGFARGLPDGSCLDADDRLWNCRVAGGAAVAGFDGAGRLMQLIELPASWPTSCTFGSTDLSTLYVTSARFTMTNDHLDMHPLEGGLFAVEGVGRGVEEPKFGQASDKFPSVSETA</sequence>
<dbReference type="Gene3D" id="2.120.10.30">
    <property type="entry name" value="TolB, C-terminal domain"/>
    <property type="match status" value="1"/>
</dbReference>